<evidence type="ECO:0000313" key="3">
    <source>
        <dbReference type="EMBL" id="OXA38100.1"/>
    </source>
</evidence>
<evidence type="ECO:0000313" key="4">
    <source>
        <dbReference type="Proteomes" id="UP000198287"/>
    </source>
</evidence>
<feature type="compositionally biased region" description="Basic and acidic residues" evidence="1">
    <location>
        <begin position="1"/>
        <end position="11"/>
    </location>
</feature>
<organism evidence="3 4">
    <name type="scientific">Folsomia candida</name>
    <name type="common">Springtail</name>
    <dbReference type="NCBI Taxonomy" id="158441"/>
    <lineage>
        <taxon>Eukaryota</taxon>
        <taxon>Metazoa</taxon>
        <taxon>Ecdysozoa</taxon>
        <taxon>Arthropoda</taxon>
        <taxon>Hexapoda</taxon>
        <taxon>Collembola</taxon>
        <taxon>Entomobryomorpha</taxon>
        <taxon>Isotomoidea</taxon>
        <taxon>Isotomidae</taxon>
        <taxon>Proisotominae</taxon>
        <taxon>Folsomia</taxon>
    </lineage>
</organism>
<sequence length="187" mass="20228">MERMEEEKVETVDDAQSVGSECSGGGNVGEMAKFTQQVMADVVATITAPVEEVVGVVVPPPAGDEGSAPSTLSQDRPSLPSHFKSDKSPLGRIPKLESHDNIHRVAKHSTLFGLIFLETAAAILAALSRFRLLSPSPLQPNLPSILPASTGESRWEEKPYMIQANPHSGFSLTRTFSFFSYTTPLEY</sequence>
<keyword evidence="2" id="KW-0472">Membrane</keyword>
<feature type="region of interest" description="Disordered" evidence="1">
    <location>
        <begin position="57"/>
        <end position="92"/>
    </location>
</feature>
<dbReference type="Proteomes" id="UP000198287">
    <property type="component" value="Unassembled WGS sequence"/>
</dbReference>
<keyword evidence="2" id="KW-0812">Transmembrane</keyword>
<evidence type="ECO:0000256" key="2">
    <source>
        <dbReference type="SAM" id="Phobius"/>
    </source>
</evidence>
<proteinExistence type="predicted"/>
<keyword evidence="2" id="KW-1133">Transmembrane helix</keyword>
<reference evidence="3 4" key="1">
    <citation type="submission" date="2015-12" db="EMBL/GenBank/DDBJ databases">
        <title>The genome of Folsomia candida.</title>
        <authorList>
            <person name="Faddeeva A."/>
            <person name="Derks M.F."/>
            <person name="Anvar Y."/>
            <person name="Smit S."/>
            <person name="Van Straalen N."/>
            <person name="Roelofs D."/>
        </authorList>
    </citation>
    <scope>NUCLEOTIDE SEQUENCE [LARGE SCALE GENOMIC DNA]</scope>
    <source>
        <strain evidence="3 4">VU population</strain>
        <tissue evidence="3">Whole body</tissue>
    </source>
</reference>
<dbReference type="EMBL" id="LNIX01000048">
    <property type="protein sequence ID" value="OXA38100.1"/>
    <property type="molecule type" value="Genomic_DNA"/>
</dbReference>
<feature type="compositionally biased region" description="Basic and acidic residues" evidence="1">
    <location>
        <begin position="83"/>
        <end position="92"/>
    </location>
</feature>
<comment type="caution">
    <text evidence="3">The sequence shown here is derived from an EMBL/GenBank/DDBJ whole genome shotgun (WGS) entry which is preliminary data.</text>
</comment>
<dbReference type="OrthoDB" id="6243248at2759"/>
<keyword evidence="4" id="KW-1185">Reference proteome</keyword>
<feature type="transmembrane region" description="Helical" evidence="2">
    <location>
        <begin position="111"/>
        <end position="130"/>
    </location>
</feature>
<protein>
    <submittedName>
        <fullName evidence="3">Uncharacterized protein</fullName>
    </submittedName>
</protein>
<gene>
    <name evidence="3" type="ORF">Fcan01_27144</name>
</gene>
<evidence type="ECO:0000256" key="1">
    <source>
        <dbReference type="SAM" id="MobiDB-lite"/>
    </source>
</evidence>
<accession>A0A226CZ74</accession>
<name>A0A226CZ74_FOLCA</name>
<feature type="region of interest" description="Disordered" evidence="1">
    <location>
        <begin position="1"/>
        <end position="27"/>
    </location>
</feature>
<dbReference type="AlphaFoldDB" id="A0A226CZ74"/>